<protein>
    <submittedName>
        <fullName evidence="2">(African queen) hypothetical protein</fullName>
    </submittedName>
</protein>
<evidence type="ECO:0000313" key="2">
    <source>
        <dbReference type="EMBL" id="CAG9572018.1"/>
    </source>
</evidence>
<organism evidence="2 3">
    <name type="scientific">Danaus chrysippus</name>
    <name type="common">African queen</name>
    <dbReference type="NCBI Taxonomy" id="151541"/>
    <lineage>
        <taxon>Eukaryota</taxon>
        <taxon>Metazoa</taxon>
        <taxon>Ecdysozoa</taxon>
        <taxon>Arthropoda</taxon>
        <taxon>Hexapoda</taxon>
        <taxon>Insecta</taxon>
        <taxon>Pterygota</taxon>
        <taxon>Neoptera</taxon>
        <taxon>Endopterygota</taxon>
        <taxon>Lepidoptera</taxon>
        <taxon>Glossata</taxon>
        <taxon>Ditrysia</taxon>
        <taxon>Papilionoidea</taxon>
        <taxon>Nymphalidae</taxon>
        <taxon>Danainae</taxon>
        <taxon>Danaini</taxon>
        <taxon>Danaina</taxon>
        <taxon>Danaus</taxon>
        <taxon>Anosia</taxon>
    </lineage>
</organism>
<keyword evidence="3" id="KW-1185">Reference proteome</keyword>
<sequence>MKSSDVVLISLLSIGAVAVLFAVAAYLYIRRRRRKREDDEDGTSCAISHSPKLSTLKFSSIDDLIIWKEPICFQFILLLHLMATGIESMKIARLFQALVCNVGKFKSYANNSEPQIIDYEKQWLNNGP</sequence>
<dbReference type="AlphaFoldDB" id="A0A8J2W5H5"/>
<evidence type="ECO:0000256" key="1">
    <source>
        <dbReference type="SAM" id="Phobius"/>
    </source>
</evidence>
<dbReference type="Proteomes" id="UP000789524">
    <property type="component" value="Unassembled WGS sequence"/>
</dbReference>
<feature type="transmembrane region" description="Helical" evidence="1">
    <location>
        <begin position="6"/>
        <end position="29"/>
    </location>
</feature>
<keyword evidence="1" id="KW-0812">Transmembrane</keyword>
<dbReference type="EMBL" id="CAKASE010000067">
    <property type="protein sequence ID" value="CAG9572018.1"/>
    <property type="molecule type" value="Genomic_DNA"/>
</dbReference>
<keyword evidence="1" id="KW-0472">Membrane</keyword>
<reference evidence="2" key="1">
    <citation type="submission" date="2021-09" db="EMBL/GenBank/DDBJ databases">
        <authorList>
            <person name="Martin H S."/>
        </authorList>
    </citation>
    <scope>NUCLEOTIDE SEQUENCE</scope>
</reference>
<accession>A0A8J2W5H5</accession>
<name>A0A8J2W5H5_9NEOP</name>
<evidence type="ECO:0000313" key="3">
    <source>
        <dbReference type="Proteomes" id="UP000789524"/>
    </source>
</evidence>
<proteinExistence type="predicted"/>
<keyword evidence="1" id="KW-1133">Transmembrane helix</keyword>
<gene>
    <name evidence="2" type="ORF">DCHRY22_LOCUS10075</name>
</gene>
<comment type="caution">
    <text evidence="2">The sequence shown here is derived from an EMBL/GenBank/DDBJ whole genome shotgun (WGS) entry which is preliminary data.</text>
</comment>